<keyword evidence="3" id="KW-1185">Reference proteome</keyword>
<proteinExistence type="predicted"/>
<dbReference type="Proteomes" id="UP000670947">
    <property type="component" value="Unassembled WGS sequence"/>
</dbReference>
<name>A0ABS3WC62_9BACL</name>
<protein>
    <submittedName>
        <fullName evidence="2">Sugar phosphate isomerase/epimerase</fullName>
    </submittedName>
</protein>
<dbReference type="InterPro" id="IPR050312">
    <property type="entry name" value="IolE/XylAMocC-like"/>
</dbReference>
<dbReference type="InterPro" id="IPR036237">
    <property type="entry name" value="Xyl_isomerase-like_sf"/>
</dbReference>
<dbReference type="SUPFAM" id="SSF51658">
    <property type="entry name" value="Xylose isomerase-like"/>
    <property type="match status" value="1"/>
</dbReference>
<evidence type="ECO:0000259" key="1">
    <source>
        <dbReference type="Pfam" id="PF01261"/>
    </source>
</evidence>
<reference evidence="2 3" key="1">
    <citation type="submission" date="2021-03" db="EMBL/GenBank/DDBJ databases">
        <title>Paenibacillus artemisicola MWE-103 whole genome sequence.</title>
        <authorList>
            <person name="Ham Y.J."/>
        </authorList>
    </citation>
    <scope>NUCLEOTIDE SEQUENCE [LARGE SCALE GENOMIC DNA]</scope>
    <source>
        <strain evidence="2 3">MWE-103</strain>
    </source>
</reference>
<keyword evidence="2" id="KW-0413">Isomerase</keyword>
<comment type="caution">
    <text evidence="2">The sequence shown here is derived from an EMBL/GenBank/DDBJ whole genome shotgun (WGS) entry which is preliminary data.</text>
</comment>
<accession>A0ABS3WC62</accession>
<dbReference type="InterPro" id="IPR013022">
    <property type="entry name" value="Xyl_isomerase-like_TIM-brl"/>
</dbReference>
<sequence>MKIIGYSSNLYGWSERWKSDGKAVDWRAIFRACADAGLDAVEIDADAGQLALLREFGLAVSASYVGLQLHGDYDAVEAGALPAAERLAAAGGKELLVNADPYGGWKQPLPKPEDLVKRQGDNLSRLAARAEADFGLRLSLHNHAADRHNAEADLRSVVEFADPAVGLCVDTGWSHVAGCDPVGWVRRYPERIAAFHLRNQRGGVPAEDLTEGDIDFRALADAMADANYEGWLALELWHPRETMPARSMEEDVRRSLAMLRGLVGERT</sequence>
<organism evidence="2 3">
    <name type="scientific">Paenibacillus artemisiicola</name>
    <dbReference type="NCBI Taxonomy" id="1172618"/>
    <lineage>
        <taxon>Bacteria</taxon>
        <taxon>Bacillati</taxon>
        <taxon>Bacillota</taxon>
        <taxon>Bacilli</taxon>
        <taxon>Bacillales</taxon>
        <taxon>Paenibacillaceae</taxon>
        <taxon>Paenibacillus</taxon>
    </lineage>
</organism>
<dbReference type="RefSeq" id="WP_208848745.1">
    <property type="nucleotide sequence ID" value="NZ_JAGGDJ010000013.1"/>
</dbReference>
<dbReference type="PANTHER" id="PTHR12110:SF41">
    <property type="entry name" value="INOSOSE DEHYDRATASE"/>
    <property type="match status" value="1"/>
</dbReference>
<dbReference type="Gene3D" id="3.20.20.150">
    <property type="entry name" value="Divalent-metal-dependent TIM barrel enzymes"/>
    <property type="match status" value="1"/>
</dbReference>
<dbReference type="Pfam" id="PF01261">
    <property type="entry name" value="AP_endonuc_2"/>
    <property type="match status" value="1"/>
</dbReference>
<feature type="domain" description="Xylose isomerase-like TIM barrel" evidence="1">
    <location>
        <begin position="30"/>
        <end position="260"/>
    </location>
</feature>
<evidence type="ECO:0000313" key="2">
    <source>
        <dbReference type="EMBL" id="MBO7745924.1"/>
    </source>
</evidence>
<evidence type="ECO:0000313" key="3">
    <source>
        <dbReference type="Proteomes" id="UP000670947"/>
    </source>
</evidence>
<gene>
    <name evidence="2" type="ORF">I8J29_17085</name>
</gene>
<dbReference type="PANTHER" id="PTHR12110">
    <property type="entry name" value="HYDROXYPYRUVATE ISOMERASE"/>
    <property type="match status" value="1"/>
</dbReference>
<dbReference type="EMBL" id="JAGGDJ010000013">
    <property type="protein sequence ID" value="MBO7745924.1"/>
    <property type="molecule type" value="Genomic_DNA"/>
</dbReference>
<dbReference type="GO" id="GO:0016853">
    <property type="term" value="F:isomerase activity"/>
    <property type="evidence" value="ECO:0007669"/>
    <property type="project" value="UniProtKB-KW"/>
</dbReference>